<keyword evidence="2" id="KW-1185">Reference proteome</keyword>
<comment type="caution">
    <text evidence="1">The sequence shown here is derived from an EMBL/GenBank/DDBJ whole genome shotgun (WGS) entry which is preliminary data.</text>
</comment>
<accession>A0ACA9R230</accession>
<sequence length="148" mass="16893">RKEQMPIVTRLRRNVDGFQAVSHQLDLKEGKSTVFCRDEIEDVEADLLKVDIPECRVMYCFKFKEGCRLGPHKSQPDPQTMPPTAKSRSRQVVDKLVDNSEDSDAENDDTVLGEKPTELFVDPLHGNPLICYVHDDVDDRSAIIRIIQ</sequence>
<feature type="non-terminal residue" evidence="1">
    <location>
        <position position="1"/>
    </location>
</feature>
<proteinExistence type="predicted"/>
<reference evidence="1" key="1">
    <citation type="submission" date="2021-06" db="EMBL/GenBank/DDBJ databases">
        <authorList>
            <person name="Kallberg Y."/>
            <person name="Tangrot J."/>
            <person name="Rosling A."/>
        </authorList>
    </citation>
    <scope>NUCLEOTIDE SEQUENCE</scope>
    <source>
        <strain evidence="1">CL356</strain>
    </source>
</reference>
<name>A0ACA9R230_9GLOM</name>
<gene>
    <name evidence="1" type="ORF">ACOLOM_LOCUS13929</name>
</gene>
<protein>
    <submittedName>
        <fullName evidence="1">6811_t:CDS:1</fullName>
    </submittedName>
</protein>
<feature type="non-terminal residue" evidence="1">
    <location>
        <position position="148"/>
    </location>
</feature>
<dbReference type="EMBL" id="CAJVPT010066330">
    <property type="protein sequence ID" value="CAG8773228.1"/>
    <property type="molecule type" value="Genomic_DNA"/>
</dbReference>
<organism evidence="1 2">
    <name type="scientific">Acaulospora colombiana</name>
    <dbReference type="NCBI Taxonomy" id="27376"/>
    <lineage>
        <taxon>Eukaryota</taxon>
        <taxon>Fungi</taxon>
        <taxon>Fungi incertae sedis</taxon>
        <taxon>Mucoromycota</taxon>
        <taxon>Glomeromycotina</taxon>
        <taxon>Glomeromycetes</taxon>
        <taxon>Diversisporales</taxon>
        <taxon>Acaulosporaceae</taxon>
        <taxon>Acaulospora</taxon>
    </lineage>
</organism>
<dbReference type="Proteomes" id="UP000789525">
    <property type="component" value="Unassembled WGS sequence"/>
</dbReference>
<evidence type="ECO:0000313" key="1">
    <source>
        <dbReference type="EMBL" id="CAG8773228.1"/>
    </source>
</evidence>
<evidence type="ECO:0000313" key="2">
    <source>
        <dbReference type="Proteomes" id="UP000789525"/>
    </source>
</evidence>